<name>X0ZNU4_9ZZZZ</name>
<proteinExistence type="predicted"/>
<dbReference type="GO" id="GO:0016810">
    <property type="term" value="F:hydrolase activity, acting on carbon-nitrogen (but not peptide) bonds"/>
    <property type="evidence" value="ECO:0007669"/>
    <property type="project" value="InterPro"/>
</dbReference>
<gene>
    <name evidence="1" type="ORF">S01H4_17190</name>
</gene>
<evidence type="ECO:0008006" key="2">
    <source>
        <dbReference type="Google" id="ProtNLM"/>
    </source>
</evidence>
<sequence length="89" mass="10339">DIILVNMNKPHLTPRFMIPYRLVCEAYGQDVDTVIVDGKIIMRERIVKTIDEESVLKQAQRVAEEVVEQNSLEKYLEIPKGFWGCSKYP</sequence>
<dbReference type="EMBL" id="BART01007563">
    <property type="protein sequence ID" value="GAG59737.1"/>
    <property type="molecule type" value="Genomic_DNA"/>
</dbReference>
<organism evidence="1">
    <name type="scientific">marine sediment metagenome</name>
    <dbReference type="NCBI Taxonomy" id="412755"/>
    <lineage>
        <taxon>unclassified sequences</taxon>
        <taxon>metagenomes</taxon>
        <taxon>ecological metagenomes</taxon>
    </lineage>
</organism>
<accession>X0ZNU4</accession>
<feature type="non-terminal residue" evidence="1">
    <location>
        <position position="1"/>
    </location>
</feature>
<reference evidence="1" key="1">
    <citation type="journal article" date="2014" name="Front. Microbiol.">
        <title>High frequency of phylogenetically diverse reductive dehalogenase-homologous genes in deep subseafloor sedimentary metagenomes.</title>
        <authorList>
            <person name="Kawai M."/>
            <person name="Futagami T."/>
            <person name="Toyoda A."/>
            <person name="Takaki Y."/>
            <person name="Nishi S."/>
            <person name="Hori S."/>
            <person name="Arai W."/>
            <person name="Tsubouchi T."/>
            <person name="Morono Y."/>
            <person name="Uchiyama I."/>
            <person name="Ito T."/>
            <person name="Fujiyama A."/>
            <person name="Inagaki F."/>
            <person name="Takami H."/>
        </authorList>
    </citation>
    <scope>NUCLEOTIDE SEQUENCE</scope>
    <source>
        <strain evidence="1">Expedition CK06-06</strain>
    </source>
</reference>
<dbReference type="Gene3D" id="2.30.40.10">
    <property type="entry name" value="Urease, subunit C, domain 1"/>
    <property type="match status" value="1"/>
</dbReference>
<dbReference type="SUPFAM" id="SSF51338">
    <property type="entry name" value="Composite domain of metallo-dependent hydrolases"/>
    <property type="match status" value="1"/>
</dbReference>
<comment type="caution">
    <text evidence="1">The sequence shown here is derived from an EMBL/GenBank/DDBJ whole genome shotgun (WGS) entry which is preliminary data.</text>
</comment>
<dbReference type="InterPro" id="IPR011059">
    <property type="entry name" value="Metal-dep_hydrolase_composite"/>
</dbReference>
<protein>
    <recommendedName>
        <fullName evidence="2">Amidohydrolase-related domain-containing protein</fullName>
    </recommendedName>
</protein>
<dbReference type="AlphaFoldDB" id="X0ZNU4"/>
<evidence type="ECO:0000313" key="1">
    <source>
        <dbReference type="EMBL" id="GAG59737.1"/>
    </source>
</evidence>